<evidence type="ECO:0000256" key="6">
    <source>
        <dbReference type="SAM" id="MobiDB-lite"/>
    </source>
</evidence>
<dbReference type="EC" id="2.3.1.12" evidence="9"/>
<evidence type="ECO:0000256" key="1">
    <source>
        <dbReference type="ARBA" id="ARBA00001938"/>
    </source>
</evidence>
<dbReference type="PROSITE" id="PS51826">
    <property type="entry name" value="PSBD"/>
    <property type="match status" value="1"/>
</dbReference>
<dbReference type="InterPro" id="IPR000089">
    <property type="entry name" value="Biotin_lipoyl"/>
</dbReference>
<dbReference type="CDD" id="cd06849">
    <property type="entry name" value="lipoyl_domain"/>
    <property type="match status" value="1"/>
</dbReference>
<dbReference type="Gene3D" id="2.40.50.100">
    <property type="match status" value="1"/>
</dbReference>
<dbReference type="Pfam" id="PF00364">
    <property type="entry name" value="Biotin_lipoyl"/>
    <property type="match status" value="1"/>
</dbReference>
<dbReference type="InterPro" id="IPR011053">
    <property type="entry name" value="Single_hybrid_motif"/>
</dbReference>
<name>A0A1J5QGK4_9ZZZZ</name>
<dbReference type="GO" id="GO:0004742">
    <property type="term" value="F:dihydrolipoyllysine-residue acetyltransferase activity"/>
    <property type="evidence" value="ECO:0007669"/>
    <property type="project" value="UniProtKB-EC"/>
</dbReference>
<dbReference type="AlphaFoldDB" id="A0A1J5QGK4"/>
<evidence type="ECO:0000256" key="3">
    <source>
        <dbReference type="ARBA" id="ARBA00022679"/>
    </source>
</evidence>
<evidence type="ECO:0000313" key="9">
    <source>
        <dbReference type="EMBL" id="OIQ82673.1"/>
    </source>
</evidence>
<dbReference type="GO" id="GO:0005737">
    <property type="term" value="C:cytoplasm"/>
    <property type="evidence" value="ECO:0007669"/>
    <property type="project" value="TreeGrafter"/>
</dbReference>
<keyword evidence="9" id="KW-0670">Pyruvate</keyword>
<evidence type="ECO:0000259" key="8">
    <source>
        <dbReference type="PROSITE" id="PS51826"/>
    </source>
</evidence>
<feature type="compositionally biased region" description="Low complexity" evidence="6">
    <location>
        <begin position="104"/>
        <end position="117"/>
    </location>
</feature>
<dbReference type="Gene3D" id="3.30.559.10">
    <property type="entry name" value="Chloramphenicol acetyltransferase-like domain"/>
    <property type="match status" value="1"/>
</dbReference>
<dbReference type="Gene3D" id="4.10.320.10">
    <property type="entry name" value="E3-binding domain"/>
    <property type="match status" value="1"/>
</dbReference>
<feature type="domain" description="Peripheral subunit-binding (PSBD)" evidence="8">
    <location>
        <begin position="113"/>
        <end position="150"/>
    </location>
</feature>
<feature type="compositionally biased region" description="Basic and acidic residues" evidence="6">
    <location>
        <begin position="167"/>
        <end position="176"/>
    </location>
</feature>
<evidence type="ECO:0000256" key="4">
    <source>
        <dbReference type="ARBA" id="ARBA00022823"/>
    </source>
</evidence>
<comment type="similarity">
    <text evidence="2">Belongs to the 2-oxoacid dehydrogenase family.</text>
</comment>
<dbReference type="SUPFAM" id="SSF52777">
    <property type="entry name" value="CoA-dependent acyltransferases"/>
    <property type="match status" value="1"/>
</dbReference>
<evidence type="ECO:0000256" key="5">
    <source>
        <dbReference type="ARBA" id="ARBA00023315"/>
    </source>
</evidence>
<dbReference type="InterPro" id="IPR050743">
    <property type="entry name" value="2-oxoacid_DH_E2_comp"/>
</dbReference>
<sequence length="406" mass="42778">MAEFRMPSLGADMDEGTLVAWHLAVGDHVTRGDVVAEVDTDKSVIDVETFATGTVEAILVGEGQRVPVGTPLAIIREDAERTAVELPGVRAGGPREGAEVPSTAAGARAGRRAASPLARRHARTLGVDLADVTGTGPDGAVTTADVESFASARAAPSRAAPAGVLERAGRDAEPDLTHAPLSGAERQAALRRAVAASMARSKREIPHYYLATDIDVSGAVRWIDERNRVLPVTERVLPAALLLKATALALRETPDLNGFWEDGAFRHAEHIHLGVAVALRGGGLVAPAMHDADRLSLGDLMARLRDLVGRARTGGLRSSEMSDPTVTVTSLGDQGVDVVTPVIYPPQVAIVGIGRIRERPWAVEGMIGVRPVVTVTLAADHRVTDGHRGAQFLTVLDRLLQTPEAL</sequence>
<dbReference type="EMBL" id="MLJW01000778">
    <property type="protein sequence ID" value="OIQ82673.1"/>
    <property type="molecule type" value="Genomic_DNA"/>
</dbReference>
<gene>
    <name evidence="9" type="primary">pdhC_6</name>
    <name evidence="9" type="ORF">GALL_355290</name>
</gene>
<evidence type="ECO:0000259" key="7">
    <source>
        <dbReference type="PROSITE" id="PS50968"/>
    </source>
</evidence>
<dbReference type="GO" id="GO:0031405">
    <property type="term" value="F:lipoic acid binding"/>
    <property type="evidence" value="ECO:0007669"/>
    <property type="project" value="TreeGrafter"/>
</dbReference>
<dbReference type="InterPro" id="IPR023213">
    <property type="entry name" value="CAT-like_dom_sf"/>
</dbReference>
<dbReference type="Pfam" id="PF02817">
    <property type="entry name" value="E3_binding"/>
    <property type="match status" value="1"/>
</dbReference>
<comment type="cofactor">
    <cofactor evidence="1">
        <name>(R)-lipoate</name>
        <dbReference type="ChEBI" id="CHEBI:83088"/>
    </cofactor>
</comment>
<comment type="caution">
    <text evidence="9">The sequence shown here is derived from an EMBL/GenBank/DDBJ whole genome shotgun (WGS) entry which is preliminary data.</text>
</comment>
<organism evidence="9">
    <name type="scientific">mine drainage metagenome</name>
    <dbReference type="NCBI Taxonomy" id="410659"/>
    <lineage>
        <taxon>unclassified sequences</taxon>
        <taxon>metagenomes</taxon>
        <taxon>ecological metagenomes</taxon>
    </lineage>
</organism>
<dbReference type="InterPro" id="IPR001078">
    <property type="entry name" value="2-oxoacid_DH_actylTfrase"/>
</dbReference>
<reference evidence="9" key="1">
    <citation type="submission" date="2016-10" db="EMBL/GenBank/DDBJ databases">
        <title>Sequence of Gallionella enrichment culture.</title>
        <authorList>
            <person name="Poehlein A."/>
            <person name="Muehling M."/>
            <person name="Daniel R."/>
        </authorList>
    </citation>
    <scope>NUCLEOTIDE SEQUENCE</scope>
</reference>
<dbReference type="SUPFAM" id="SSF47005">
    <property type="entry name" value="Peripheral subunit-binding domain of 2-oxo acid dehydrogenase complex"/>
    <property type="match status" value="1"/>
</dbReference>
<dbReference type="SUPFAM" id="SSF51230">
    <property type="entry name" value="Single hybrid motif"/>
    <property type="match status" value="1"/>
</dbReference>
<keyword evidence="4" id="KW-0450">Lipoyl</keyword>
<feature type="region of interest" description="Disordered" evidence="6">
    <location>
        <begin position="160"/>
        <end position="182"/>
    </location>
</feature>
<keyword evidence="3 9" id="KW-0808">Transferase</keyword>
<accession>A0A1J5QGK4</accession>
<keyword evidence="5 9" id="KW-0012">Acyltransferase</keyword>
<dbReference type="InterPro" id="IPR036625">
    <property type="entry name" value="E3-bd_dom_sf"/>
</dbReference>
<protein>
    <submittedName>
        <fullName evidence="9">Dihydrolipoyllysine-residue acetyltransferase component of pyruvate dehydrogenase complex</fullName>
        <ecNumber evidence="9">2.3.1.12</ecNumber>
    </submittedName>
</protein>
<feature type="region of interest" description="Disordered" evidence="6">
    <location>
        <begin position="89"/>
        <end position="117"/>
    </location>
</feature>
<dbReference type="Pfam" id="PF00198">
    <property type="entry name" value="2-oxoacid_dh"/>
    <property type="match status" value="1"/>
</dbReference>
<evidence type="ECO:0000256" key="2">
    <source>
        <dbReference type="ARBA" id="ARBA00007317"/>
    </source>
</evidence>
<dbReference type="PANTHER" id="PTHR43178">
    <property type="entry name" value="DIHYDROLIPOAMIDE ACETYLTRANSFERASE COMPONENT OF PYRUVATE DEHYDROGENASE COMPLEX"/>
    <property type="match status" value="1"/>
</dbReference>
<dbReference type="PANTHER" id="PTHR43178:SF5">
    <property type="entry name" value="LIPOAMIDE ACYLTRANSFERASE COMPONENT OF BRANCHED-CHAIN ALPHA-KETO ACID DEHYDROGENASE COMPLEX, MITOCHONDRIAL"/>
    <property type="match status" value="1"/>
</dbReference>
<dbReference type="PROSITE" id="PS50968">
    <property type="entry name" value="BIOTINYL_LIPOYL"/>
    <property type="match status" value="1"/>
</dbReference>
<dbReference type="InterPro" id="IPR004167">
    <property type="entry name" value="PSBD"/>
</dbReference>
<proteinExistence type="inferred from homology"/>
<feature type="domain" description="Lipoyl-binding" evidence="7">
    <location>
        <begin position="1"/>
        <end position="76"/>
    </location>
</feature>